<dbReference type="Proteomes" id="UP001327560">
    <property type="component" value="Chromosome 9"/>
</dbReference>
<dbReference type="GO" id="GO:0032259">
    <property type="term" value="P:methylation"/>
    <property type="evidence" value="ECO:0007669"/>
    <property type="project" value="UniProtKB-KW"/>
</dbReference>
<dbReference type="Gene3D" id="3.90.1420.10">
    <property type="entry name" value="Rubisco LSMT, substrate-binding domain"/>
    <property type="match status" value="1"/>
</dbReference>
<dbReference type="SUPFAM" id="SSF82199">
    <property type="entry name" value="SET domain"/>
    <property type="match status" value="1"/>
</dbReference>
<dbReference type="PANTHER" id="PTHR13271:SF103">
    <property type="entry name" value="N-METHYLTRANSFERASE DOMAIN AND SET DOMAIN CONTAINING PROTEIN-RELATED"/>
    <property type="match status" value="1"/>
</dbReference>
<evidence type="ECO:0000256" key="2">
    <source>
        <dbReference type="ARBA" id="ARBA00022679"/>
    </source>
</evidence>
<dbReference type="AlphaFoldDB" id="A0AAQ3QRT3"/>
<dbReference type="CDD" id="cd10527">
    <property type="entry name" value="SET_LSMT"/>
    <property type="match status" value="1"/>
</dbReference>
<keyword evidence="3" id="KW-0949">S-adenosyl-L-methionine</keyword>
<gene>
    <name evidence="5" type="ORF">Cni_G27833</name>
</gene>
<dbReference type="PANTHER" id="PTHR13271">
    <property type="entry name" value="UNCHARACTERIZED PUTATIVE METHYLTRANSFERASE"/>
    <property type="match status" value="1"/>
</dbReference>
<evidence type="ECO:0000313" key="5">
    <source>
        <dbReference type="EMBL" id="WOL19036.1"/>
    </source>
</evidence>
<dbReference type="EMBL" id="CP136898">
    <property type="protein sequence ID" value="WOL19036.1"/>
    <property type="molecule type" value="Genomic_DNA"/>
</dbReference>
<evidence type="ECO:0000259" key="4">
    <source>
        <dbReference type="Pfam" id="PF09273"/>
    </source>
</evidence>
<dbReference type="InterPro" id="IPR015353">
    <property type="entry name" value="Rubisco_LSMT_subst-bd"/>
</dbReference>
<protein>
    <recommendedName>
        <fullName evidence="4">Rubisco LSMT substrate-binding domain-containing protein</fullName>
    </recommendedName>
</protein>
<dbReference type="Pfam" id="PF09273">
    <property type="entry name" value="Rubis-subs-bind"/>
    <property type="match status" value="1"/>
</dbReference>
<dbReference type="FunFam" id="3.90.1410.10:FF:000011">
    <property type="entry name" value="Transcription factor, E2F and DP-related"/>
    <property type="match status" value="1"/>
</dbReference>
<keyword evidence="2" id="KW-0808">Transferase</keyword>
<dbReference type="InterPro" id="IPR050600">
    <property type="entry name" value="SETD3_SETD6_MTase"/>
</dbReference>
<reference evidence="5 6" key="1">
    <citation type="submission" date="2023-10" db="EMBL/GenBank/DDBJ databases">
        <title>Chromosome-scale genome assembly provides insights into flower coloration mechanisms of Canna indica.</title>
        <authorList>
            <person name="Li C."/>
        </authorList>
    </citation>
    <scope>NUCLEOTIDE SEQUENCE [LARGE SCALE GENOMIC DNA]</scope>
    <source>
        <tissue evidence="5">Flower</tissue>
    </source>
</reference>
<dbReference type="InterPro" id="IPR046341">
    <property type="entry name" value="SET_dom_sf"/>
</dbReference>
<dbReference type="Gene3D" id="3.90.1410.10">
    <property type="entry name" value="set domain protein methyltransferase, domain 1"/>
    <property type="match status" value="1"/>
</dbReference>
<organism evidence="5 6">
    <name type="scientific">Canna indica</name>
    <name type="common">Indian-shot</name>
    <dbReference type="NCBI Taxonomy" id="4628"/>
    <lineage>
        <taxon>Eukaryota</taxon>
        <taxon>Viridiplantae</taxon>
        <taxon>Streptophyta</taxon>
        <taxon>Embryophyta</taxon>
        <taxon>Tracheophyta</taxon>
        <taxon>Spermatophyta</taxon>
        <taxon>Magnoliopsida</taxon>
        <taxon>Liliopsida</taxon>
        <taxon>Zingiberales</taxon>
        <taxon>Cannaceae</taxon>
        <taxon>Canna</taxon>
    </lineage>
</organism>
<proteinExistence type="predicted"/>
<dbReference type="GO" id="GO:0016279">
    <property type="term" value="F:protein-lysine N-methyltransferase activity"/>
    <property type="evidence" value="ECO:0007669"/>
    <property type="project" value="TreeGrafter"/>
</dbReference>
<evidence type="ECO:0000313" key="6">
    <source>
        <dbReference type="Proteomes" id="UP001327560"/>
    </source>
</evidence>
<feature type="domain" description="Rubisco LSMT substrate-binding" evidence="4">
    <location>
        <begin position="71"/>
        <end position="156"/>
    </location>
</feature>
<name>A0AAQ3QRT3_9LILI</name>
<keyword evidence="1" id="KW-0489">Methyltransferase</keyword>
<dbReference type="InterPro" id="IPR036464">
    <property type="entry name" value="Rubisco_LSMT_subst-bd_sf"/>
</dbReference>
<keyword evidence="6" id="KW-1185">Reference proteome</keyword>
<accession>A0AAQ3QRT3</accession>
<sequence>MTESRARIVLGHFYKRGAGFGSNISAIASPASLSPMEPSHCENGVKMAEAAVEQMQESESVAVCLPSLSIDDPLFAEKKRLLDARELKFKFLVPLHSSPEEVLQIMDQMVQTARILYMNEIEVYFANDDDIGPFSPRNELESLNLVLANIRSLISNDKNKAAKVLHLLHDTTVAMVKSVGDSHVDRMTTKKFGADSEELLLKWGKDHGVQTKLTIAYFEEAGRGAVALEDMNIGDIALEIPESLIISEDLVYNSDMFDVLKELDGITPETMLLFWSMRERFIPNSEFKIYFDTLPKEFNTGLRFGIEALAALEGTLMFEELLQSKEHLHQQFDVLLPALCKNHPDIFQHELYSWEKFLWACELWYSNSMKVVFADGKLRTCLVPVAGFLNHSLCPHILHYGRVDPATKSLKFPLSRPCEKGNQCYLSYGSFPGSHFLTFYGFLPKGDNPYDVIPLDIDFPDMEDGGNQPSNDSNVSSTHMVRGTWLSHTDKLHIYGLPPRLLSHLRAVLKADGAGLRSSFPGNDIDKEKERSVLETILSIFVPMLEGLCNSYDLNRDDSTWDVKLSLEYKALQNKIISSIITSCYSGLRILDDL</sequence>
<evidence type="ECO:0000256" key="1">
    <source>
        <dbReference type="ARBA" id="ARBA00022603"/>
    </source>
</evidence>
<evidence type="ECO:0000256" key="3">
    <source>
        <dbReference type="ARBA" id="ARBA00022691"/>
    </source>
</evidence>